<evidence type="ECO:0000313" key="11">
    <source>
        <dbReference type="EMBL" id="BAE52013.1"/>
    </source>
</evidence>
<dbReference type="NCBIfam" id="TIGR02802">
    <property type="entry name" value="Pal_lipo"/>
    <property type="match status" value="1"/>
</dbReference>
<evidence type="ECO:0000256" key="8">
    <source>
        <dbReference type="HAMAP-Rule" id="MF_02204"/>
    </source>
</evidence>
<reference evidence="11 12" key="1">
    <citation type="journal article" date="2005" name="DNA Res.">
        <title>Complete genome sequence of the facultative anaerobic magnetotactic bacterium Magnetospirillum sp. strain AMB-1.</title>
        <authorList>
            <person name="Matsunaga T."/>
            <person name="Okamura Y."/>
            <person name="Fukuda Y."/>
            <person name="Wahyudi A.T."/>
            <person name="Murase Y."/>
            <person name="Takeyama H."/>
        </authorList>
    </citation>
    <scope>NUCLEOTIDE SEQUENCE [LARGE SCALE GENOMIC DNA]</scope>
    <source>
        <strain evidence="12">ATCC 700264 / AMB-1</strain>
    </source>
</reference>
<dbReference type="PRINTS" id="PR01021">
    <property type="entry name" value="OMPADOMAIN"/>
</dbReference>
<dbReference type="CDD" id="cd07185">
    <property type="entry name" value="OmpA_C-like"/>
    <property type="match status" value="1"/>
</dbReference>
<evidence type="ECO:0000256" key="4">
    <source>
        <dbReference type="ARBA" id="ARBA00023139"/>
    </source>
</evidence>
<keyword evidence="7 8" id="KW-0131">Cell cycle</keyword>
<dbReference type="InterPro" id="IPR036737">
    <property type="entry name" value="OmpA-like_sf"/>
</dbReference>
<keyword evidence="12" id="KW-1185">Reference proteome</keyword>
<comment type="function">
    <text evidence="8">Part of the Tol-Pal system, which plays a role in outer membrane invagination during cell division and is important for maintaining outer membrane integrity.</text>
</comment>
<proteinExistence type="inferred from homology"/>
<dbReference type="STRING" id="342108.amb3209"/>
<dbReference type="InterPro" id="IPR006664">
    <property type="entry name" value="OMP_bac"/>
</dbReference>
<evidence type="ECO:0000256" key="5">
    <source>
        <dbReference type="ARBA" id="ARBA00023237"/>
    </source>
</evidence>
<evidence type="ECO:0000256" key="7">
    <source>
        <dbReference type="ARBA" id="ARBA00023306"/>
    </source>
</evidence>
<evidence type="ECO:0000256" key="2">
    <source>
        <dbReference type="ARBA" id="ARBA00022729"/>
    </source>
</evidence>
<protein>
    <recommendedName>
        <fullName evidence="8">Peptidoglycan-associated lipoprotein</fullName>
        <shortName evidence="8">PAL</shortName>
    </recommendedName>
</protein>
<keyword evidence="3 8" id="KW-0472">Membrane</keyword>
<evidence type="ECO:0000259" key="10">
    <source>
        <dbReference type="PROSITE" id="PS51123"/>
    </source>
</evidence>
<dbReference type="GO" id="GO:0051301">
    <property type="term" value="P:cell division"/>
    <property type="evidence" value="ECO:0007669"/>
    <property type="project" value="UniProtKB-UniRule"/>
</dbReference>
<dbReference type="OrthoDB" id="9809164at2"/>
<keyword evidence="6 8" id="KW-0449">Lipoprotein</keyword>
<dbReference type="HOGENOM" id="CLU_016890_9_2_5"/>
<evidence type="ECO:0000256" key="9">
    <source>
        <dbReference type="SAM" id="SignalP"/>
    </source>
</evidence>
<keyword evidence="1 8" id="KW-0132">Cell division</keyword>
<dbReference type="SUPFAM" id="SSF103088">
    <property type="entry name" value="OmpA-like"/>
    <property type="match status" value="1"/>
</dbReference>
<dbReference type="PROSITE" id="PS51257">
    <property type="entry name" value="PROKAR_LIPOPROTEIN"/>
    <property type="match status" value="1"/>
</dbReference>
<feature type="signal peptide" evidence="9">
    <location>
        <begin position="1"/>
        <end position="23"/>
    </location>
</feature>
<sequence length="162" mass="17622">MALIRNNVAVIALLLLVAACESAPQSMSVACVGTPPALPDTRYLPGSPGDFVTNIGDRVFFDTNSSALRSDALATLTRQAVWLRAYPNYQLTVEGHADERGTREYNLGLGDRRAHAVKRFLIAQGVAQARLKIISWGKERPVAFGSNDLAWAQSRRAVTVLE</sequence>
<dbReference type="Pfam" id="PF00691">
    <property type="entry name" value="OmpA"/>
    <property type="match status" value="1"/>
</dbReference>
<dbReference type="AlphaFoldDB" id="Q2W2B2"/>
<feature type="domain" description="OmpA-like" evidence="10">
    <location>
        <begin position="48"/>
        <end position="162"/>
    </location>
</feature>
<dbReference type="RefSeq" id="WP_011385574.1">
    <property type="nucleotide sequence ID" value="NC_007626.1"/>
</dbReference>
<keyword evidence="4 8" id="KW-0564">Palmitate</keyword>
<dbReference type="Proteomes" id="UP000007058">
    <property type="component" value="Chromosome"/>
</dbReference>
<dbReference type="Gene3D" id="3.30.1330.60">
    <property type="entry name" value="OmpA-like domain"/>
    <property type="match status" value="1"/>
</dbReference>
<comment type="subunit">
    <text evidence="8">The Tol-Pal system is composed of five core proteins: the inner membrane proteins TolA, TolQ and TolR, the periplasmic protein TolB and the outer membrane protein Pal. They form a network linking the inner and outer membranes and the peptidoglycan layer.</text>
</comment>
<dbReference type="InterPro" id="IPR050330">
    <property type="entry name" value="Bact_OuterMem_StrucFunc"/>
</dbReference>
<dbReference type="GO" id="GO:0009279">
    <property type="term" value="C:cell outer membrane"/>
    <property type="evidence" value="ECO:0007669"/>
    <property type="project" value="UniProtKB-SubCell"/>
</dbReference>
<dbReference type="InterPro" id="IPR014169">
    <property type="entry name" value="Pal_lipo_C"/>
</dbReference>
<dbReference type="EMBL" id="AP007255">
    <property type="protein sequence ID" value="BAE52013.1"/>
    <property type="molecule type" value="Genomic_DNA"/>
</dbReference>
<dbReference type="KEGG" id="mag:amb3209"/>
<dbReference type="PANTHER" id="PTHR30329:SF21">
    <property type="entry name" value="LIPOPROTEIN YIAD-RELATED"/>
    <property type="match status" value="1"/>
</dbReference>
<evidence type="ECO:0000313" key="12">
    <source>
        <dbReference type="Proteomes" id="UP000007058"/>
    </source>
</evidence>
<gene>
    <name evidence="8" type="primary">pal</name>
    <name evidence="11" type="ordered locus">amb3209</name>
</gene>
<name>Q2W2B2_PARM1</name>
<evidence type="ECO:0000256" key="1">
    <source>
        <dbReference type="ARBA" id="ARBA00022618"/>
    </source>
</evidence>
<dbReference type="InterPro" id="IPR039001">
    <property type="entry name" value="Pal"/>
</dbReference>
<comment type="similarity">
    <text evidence="8">Belongs to the Pal lipoprotein family.</text>
</comment>
<keyword evidence="2 8" id="KW-0732">Signal</keyword>
<dbReference type="InterPro" id="IPR006665">
    <property type="entry name" value="OmpA-like"/>
</dbReference>
<evidence type="ECO:0000256" key="3">
    <source>
        <dbReference type="ARBA" id="ARBA00023136"/>
    </source>
</evidence>
<accession>Q2W2B2</accession>
<evidence type="ECO:0000256" key="6">
    <source>
        <dbReference type="ARBA" id="ARBA00023288"/>
    </source>
</evidence>
<dbReference type="HAMAP" id="MF_02204">
    <property type="entry name" value="Pal"/>
    <property type="match status" value="1"/>
</dbReference>
<feature type="chain" id="PRO_5004218119" description="Peptidoglycan-associated lipoprotein" evidence="9">
    <location>
        <begin position="24"/>
        <end position="162"/>
    </location>
</feature>
<comment type="subcellular location">
    <subcellularLocation>
        <location evidence="8">Cell outer membrane</location>
        <topology evidence="8">Lipid-anchor</topology>
    </subcellularLocation>
</comment>
<organism evidence="11 12">
    <name type="scientific">Paramagnetospirillum magneticum (strain ATCC 700264 / AMB-1)</name>
    <name type="common">Magnetospirillum magneticum</name>
    <dbReference type="NCBI Taxonomy" id="342108"/>
    <lineage>
        <taxon>Bacteria</taxon>
        <taxon>Pseudomonadati</taxon>
        <taxon>Pseudomonadota</taxon>
        <taxon>Alphaproteobacteria</taxon>
        <taxon>Rhodospirillales</taxon>
        <taxon>Magnetospirillaceae</taxon>
        <taxon>Paramagnetospirillum</taxon>
    </lineage>
</organism>
<dbReference type="PANTHER" id="PTHR30329">
    <property type="entry name" value="STATOR ELEMENT OF FLAGELLAR MOTOR COMPLEX"/>
    <property type="match status" value="1"/>
</dbReference>
<dbReference type="PROSITE" id="PS51123">
    <property type="entry name" value="OMPA_2"/>
    <property type="match status" value="1"/>
</dbReference>
<keyword evidence="5 8" id="KW-0998">Cell outer membrane</keyword>